<protein>
    <submittedName>
        <fullName evidence="1">Type I-U CRISPR-associated protein Cas5/Cas6</fullName>
    </submittedName>
</protein>
<dbReference type="Proteomes" id="UP000642910">
    <property type="component" value="Unassembled WGS sequence"/>
</dbReference>
<comment type="caution">
    <text evidence="1">The sequence shown here is derived from an EMBL/GenBank/DDBJ whole genome shotgun (WGS) entry which is preliminary data.</text>
</comment>
<dbReference type="NCBIfam" id="TIGR02165">
    <property type="entry name" value="cas5_6_GSU0054"/>
    <property type="match status" value="1"/>
</dbReference>
<evidence type="ECO:0000313" key="2">
    <source>
        <dbReference type="Proteomes" id="UP000642910"/>
    </source>
</evidence>
<dbReference type="InterPro" id="IPR019089">
    <property type="entry name" value="Cas_GSU0054"/>
</dbReference>
<evidence type="ECO:0000313" key="1">
    <source>
        <dbReference type="EMBL" id="MBF8377291.1"/>
    </source>
</evidence>
<proteinExistence type="predicted"/>
<name>A0ABS0F1Y5_9BACL</name>
<reference evidence="1 2" key="1">
    <citation type="submission" date="2020-11" db="EMBL/GenBank/DDBJ databases">
        <title>Genomic insight of Alicyclobacillus mali FL 18 reveals a new arsenic-resistant strain, with potential in environmental biotechnology.</title>
        <authorList>
            <person name="Fiorentino G."/>
            <person name="Gallo G."/>
            <person name="Aulitto M."/>
        </authorList>
    </citation>
    <scope>NUCLEOTIDE SEQUENCE [LARGE SCALE GENOMIC DNA]</scope>
    <source>
        <strain evidence="1 2">FL 18</strain>
    </source>
</reference>
<keyword evidence="2" id="KW-1185">Reference proteome</keyword>
<organism evidence="1 2">
    <name type="scientific">Alicyclobacillus mali</name>
    <name type="common">ex Roth et al. 2021</name>
    <dbReference type="NCBI Taxonomy" id="1123961"/>
    <lineage>
        <taxon>Bacteria</taxon>
        <taxon>Bacillati</taxon>
        <taxon>Bacillota</taxon>
        <taxon>Bacilli</taxon>
        <taxon>Bacillales</taxon>
        <taxon>Alicyclobacillaceae</taxon>
        <taxon>Alicyclobacillus</taxon>
    </lineage>
</organism>
<gene>
    <name evidence="1" type="primary">cas5u6u</name>
    <name evidence="1" type="ORF">IW967_05325</name>
</gene>
<dbReference type="EMBL" id="JADPKZ010000035">
    <property type="protein sequence ID" value="MBF8377291.1"/>
    <property type="molecule type" value="Genomic_DNA"/>
</dbReference>
<accession>A0ABS0F1Y5</accession>
<dbReference type="RefSeq" id="WP_195867304.1">
    <property type="nucleotide sequence ID" value="NZ_JADPKZ010000035.1"/>
</dbReference>
<dbReference type="Pfam" id="PF09609">
    <property type="entry name" value="Cas_GSU0054"/>
    <property type="match status" value="2"/>
</dbReference>
<sequence>MTLVIEIEFLTGNSVAALQPDSEAPDWPPQPDRVFSALVATWAYRGQRPEERAALVWLESLDPPRIQAPTAWLRTSYQAYVPPNDRAALKVRRASDNIADYRSRQPRRFITVRPASPTVRLVWADVDGADAERVKSLDAIARDTAYVGHSSSLTRCRAYVTDEAVPSDAIPPLRRVYRGRMDELVRAFASGRRPSAGEWVMPAPPSVAQDGPHSAFSTGWLVFEYVGGVMPDVRACALVAQAIRNRVVEGYQAAGMSAPPVVTGRSEDGVPESHPHLAIVPLPFVGFPHADGRVLGFACVPPRDVDLLRDESWLRALRAVCPMDVRRGRRILRIALPTGDLELSPTLQPAKRSLDPALYTAKPSHLYATVTPVVLNRRIKAQPSETVMEMIEDVASACEHIGLPRPQEVMLPGEDGPLPAVQVSRHSAWEGAPSVLSSRRDPAWVRWQVPQYLKGRMLTHAVIRFPEPVVGPVMLGAGRYLGLGLCRPLPDGGEVE</sequence>